<comment type="caution">
    <text evidence="1">The sequence shown here is derived from an EMBL/GenBank/DDBJ whole genome shotgun (WGS) entry which is preliminary data.</text>
</comment>
<evidence type="ECO:0000313" key="1">
    <source>
        <dbReference type="EMBL" id="KAG8492944.1"/>
    </source>
</evidence>
<name>A0A8J5YUB1_9ROSI</name>
<sequence length="89" mass="9794">MSETLPTVEFAVGAGHAGSNSGVVQATKKVRRQLDYPPNTEDPTVDKTGWKVLISGVTNASYKFTLMGLTTEPMQTIEWKRTLSFRMGM</sequence>
<protein>
    <submittedName>
        <fullName evidence="1">Uncharacterized protein</fullName>
    </submittedName>
</protein>
<dbReference type="OrthoDB" id="1001704at2759"/>
<dbReference type="EMBL" id="JAHUZN010000005">
    <property type="protein sequence ID" value="KAG8492944.1"/>
    <property type="molecule type" value="Genomic_DNA"/>
</dbReference>
<accession>A0A8J5YUB1</accession>
<keyword evidence="2" id="KW-1185">Reference proteome</keyword>
<organism evidence="1 2">
    <name type="scientific">Gossypium anomalum</name>
    <dbReference type="NCBI Taxonomy" id="47600"/>
    <lineage>
        <taxon>Eukaryota</taxon>
        <taxon>Viridiplantae</taxon>
        <taxon>Streptophyta</taxon>
        <taxon>Embryophyta</taxon>
        <taxon>Tracheophyta</taxon>
        <taxon>Spermatophyta</taxon>
        <taxon>Magnoliopsida</taxon>
        <taxon>eudicotyledons</taxon>
        <taxon>Gunneridae</taxon>
        <taxon>Pentapetalae</taxon>
        <taxon>rosids</taxon>
        <taxon>malvids</taxon>
        <taxon>Malvales</taxon>
        <taxon>Malvaceae</taxon>
        <taxon>Malvoideae</taxon>
        <taxon>Gossypium</taxon>
    </lineage>
</organism>
<gene>
    <name evidence="1" type="ORF">CXB51_010213</name>
</gene>
<dbReference type="AlphaFoldDB" id="A0A8J5YUB1"/>
<reference evidence="1 2" key="1">
    <citation type="journal article" date="2021" name="bioRxiv">
        <title>The Gossypium anomalum genome as a resource for cotton improvement and evolutionary analysis of hybrid incompatibility.</title>
        <authorList>
            <person name="Grover C.E."/>
            <person name="Yuan D."/>
            <person name="Arick M.A."/>
            <person name="Miller E.R."/>
            <person name="Hu G."/>
            <person name="Peterson D.G."/>
            <person name="Wendel J.F."/>
            <person name="Udall J.A."/>
        </authorList>
    </citation>
    <scope>NUCLEOTIDE SEQUENCE [LARGE SCALE GENOMIC DNA]</scope>
    <source>
        <strain evidence="1">JFW-Udall</strain>
        <tissue evidence="1">Leaf</tissue>
    </source>
</reference>
<evidence type="ECO:0000313" key="2">
    <source>
        <dbReference type="Proteomes" id="UP000701853"/>
    </source>
</evidence>
<proteinExistence type="predicted"/>
<dbReference type="Proteomes" id="UP000701853">
    <property type="component" value="Chromosome 5"/>
</dbReference>